<dbReference type="AlphaFoldDB" id="A0A2W5Q0G5"/>
<accession>A0A2W5Q0G5</accession>
<protein>
    <submittedName>
        <fullName evidence="1">Uncharacterized protein</fullName>
    </submittedName>
</protein>
<evidence type="ECO:0000313" key="1">
    <source>
        <dbReference type="EMBL" id="PZQ48263.1"/>
    </source>
</evidence>
<sequence length="311" mass="35030">MKNMSTAMLTQTFSTPKFVVTPLEEADRIPANFYISQEASPRAALMDMYWAIHTAPCNVAFWMPPKDILPVNSSAVLDRAFATSAETLDSMHVTRARVSDSDNRASRNKSLREYFKSASDMAPLHLKKDLLQWQSTTMRILGPMESSAQNIGLRATLATGRTYKMNVLPGKDFHFDGRGFGERLQVPESPLGRPLAYHTNLRMLWPQAGSGTLFIDNDDFDHEAAARSLAVTNYGDIRYLKEAVPAYKMPTWGFALLTYKGWDHLPINHSRPWKTEDYNPDKRVLWDIMASIKPDPAGHAHWLAKQGLSPS</sequence>
<evidence type="ECO:0000313" key="2">
    <source>
        <dbReference type="Proteomes" id="UP000249417"/>
    </source>
</evidence>
<dbReference type="EMBL" id="QFQB01000006">
    <property type="protein sequence ID" value="PZQ48263.1"/>
    <property type="molecule type" value="Genomic_DNA"/>
</dbReference>
<organism evidence="1 2">
    <name type="scientific">Micavibrio aeruginosavorus</name>
    <dbReference type="NCBI Taxonomy" id="349221"/>
    <lineage>
        <taxon>Bacteria</taxon>
        <taxon>Pseudomonadati</taxon>
        <taxon>Bdellovibrionota</taxon>
        <taxon>Bdellovibrionia</taxon>
        <taxon>Bdellovibrionales</taxon>
        <taxon>Pseudobdellovibrionaceae</taxon>
        <taxon>Micavibrio</taxon>
    </lineage>
</organism>
<proteinExistence type="predicted"/>
<reference evidence="1 2" key="1">
    <citation type="submission" date="2017-08" db="EMBL/GenBank/DDBJ databases">
        <title>Infants hospitalized years apart are colonized by the same room-sourced microbial strains.</title>
        <authorList>
            <person name="Brooks B."/>
            <person name="Olm M.R."/>
            <person name="Firek B.A."/>
            <person name="Baker R."/>
            <person name="Thomas B.C."/>
            <person name="Morowitz M.J."/>
            <person name="Banfield J.F."/>
        </authorList>
    </citation>
    <scope>NUCLEOTIDE SEQUENCE [LARGE SCALE GENOMIC DNA]</scope>
    <source>
        <strain evidence="1">S2_005_002_R2_29</strain>
    </source>
</reference>
<dbReference type="Proteomes" id="UP000249417">
    <property type="component" value="Unassembled WGS sequence"/>
</dbReference>
<gene>
    <name evidence="1" type="ORF">DI551_01890</name>
</gene>
<name>A0A2W5Q0G5_9BACT</name>
<comment type="caution">
    <text evidence="1">The sequence shown here is derived from an EMBL/GenBank/DDBJ whole genome shotgun (WGS) entry which is preliminary data.</text>
</comment>